<feature type="transmembrane region" description="Helical" evidence="6">
    <location>
        <begin position="24"/>
        <end position="43"/>
    </location>
</feature>
<dbReference type="InterPro" id="IPR000160">
    <property type="entry name" value="GGDEF_dom"/>
</dbReference>
<comment type="caution">
    <text evidence="9">The sequence shown here is derived from an EMBL/GenBank/DDBJ whole genome shotgun (WGS) entry which is preliminary data.</text>
</comment>
<evidence type="ECO:0000256" key="1">
    <source>
        <dbReference type="ARBA" id="ARBA00004651"/>
    </source>
</evidence>
<dbReference type="SMART" id="SM00267">
    <property type="entry name" value="GGDEF"/>
    <property type="match status" value="1"/>
</dbReference>
<dbReference type="InterPro" id="IPR029787">
    <property type="entry name" value="Nucleotide_cyclase"/>
</dbReference>
<dbReference type="EMBL" id="BSPQ01000013">
    <property type="protein sequence ID" value="GLS91548.1"/>
    <property type="molecule type" value="Genomic_DNA"/>
</dbReference>
<dbReference type="NCBIfam" id="TIGR00254">
    <property type="entry name" value="GGDEF"/>
    <property type="match status" value="1"/>
</dbReference>
<dbReference type="Gene3D" id="3.30.70.270">
    <property type="match status" value="1"/>
</dbReference>
<keyword evidence="4 6" id="KW-1133">Transmembrane helix</keyword>
<feature type="transmembrane region" description="Helical" evidence="6">
    <location>
        <begin position="392"/>
        <end position="411"/>
    </location>
</feature>
<dbReference type="SUPFAM" id="SSF55073">
    <property type="entry name" value="Nucleotide cyclase"/>
    <property type="match status" value="1"/>
</dbReference>
<dbReference type="PROSITE" id="PS50887">
    <property type="entry name" value="GGDEF"/>
    <property type="match status" value="1"/>
</dbReference>
<dbReference type="SUPFAM" id="SSF141868">
    <property type="entry name" value="EAL domain-like"/>
    <property type="match status" value="1"/>
</dbReference>
<dbReference type="InterPro" id="IPR043128">
    <property type="entry name" value="Rev_trsase/Diguanyl_cyclase"/>
</dbReference>
<dbReference type="PROSITE" id="PS50883">
    <property type="entry name" value="EAL"/>
    <property type="match status" value="1"/>
</dbReference>
<dbReference type="Gene3D" id="3.20.20.450">
    <property type="entry name" value="EAL domain"/>
    <property type="match status" value="1"/>
</dbReference>
<proteinExistence type="predicted"/>
<dbReference type="InterPro" id="IPR033479">
    <property type="entry name" value="dCache_1"/>
</dbReference>
<evidence type="ECO:0000256" key="4">
    <source>
        <dbReference type="ARBA" id="ARBA00022989"/>
    </source>
</evidence>
<sequence>MGINSIDNKAVFSFKWYESLKFKIAALFLVLFFIIALSVMLILNTFAEKMIQDEAYLRLNNASSEVISELERHTILSSTLVDTMANLAEQLPYDSESYYALFPQVINYKGTEAFIAGGGIWPAPYEFNEEVERHSFFWARDKSGKLNFYNNYNEKMGMGYHHEEWYVPATHLLEGGVYWSKSYTDPYSLEPMVTVSAPITKAKKNIGVATIDLRLDGLQQLLTKVTKSFGGYAFAIDRNGTFLSYPEIEQVISTVKNRDGSELKSFVNYQDFSQQYPTFMPLSQLLDEQRQSLLSKLETNTRFGKKLSATIALNSYQISEEEANLIVASLFHSRSNANDETKRVNVQLKDDLLLHEPVFVSIRVMPDTYWKIITVMPYSQSVGAITATYKQLIFYTFIALLFTVFIIWLVIRHIVSSPISHLAQQVQYQVDDDHSPMKLFDTSAKGELKTLVEIFNQRTAQLLHSQKKVEKLAHFDALTGLPNRRMLINRINNKLAGYDRENCFGALLFIDIDNFKRINDSLGHDVGDQLLLRVAERFTQTVRKEDTVARLGGDEFVVLITKNYTFSKQLNYESTVVAQKLVEAMQAPISLNNQLHHMTISIGISVFPQQRNCSDELLRQADTAMYRVKAKGKNGYCFFNTEMQERAFRRVEIEQSLRVALDTNQLFLVYQPQVDNQGNCLGAEALVRWTHPDKGVLSPIEFISIAEECGLIIELGTWVIDAACAQFKTWSDNGNHLKKISVNVSPKQFRDINFVNIVRDAIKKHQINPKRLILEITEGIVIKDISDTIDKMTVLKSLGVRLSIDDFGTGYSSLRYLKELPLDQLKIDQSFVRDIINQPKDAMIVTTIISIANNLELNVIAEGVENKEQVTMLIDKGCMQFQGYYFSKPKTAADFTQYLEEQAIDNVHQFGIKPSTNS</sequence>
<dbReference type="RefSeq" id="WP_284204660.1">
    <property type="nucleotide sequence ID" value="NZ_BSPQ01000013.1"/>
</dbReference>
<dbReference type="Pfam" id="PF00563">
    <property type="entry name" value="EAL"/>
    <property type="match status" value="1"/>
</dbReference>
<dbReference type="PANTHER" id="PTHR33121:SF70">
    <property type="entry name" value="SIGNALING PROTEIN YKOW"/>
    <property type="match status" value="1"/>
</dbReference>
<keyword evidence="5 6" id="KW-0472">Membrane</keyword>
<feature type="domain" description="GGDEF" evidence="8">
    <location>
        <begin position="503"/>
        <end position="641"/>
    </location>
</feature>
<organism evidence="9 10">
    <name type="scientific">Psychromonas marina</name>
    <dbReference type="NCBI Taxonomy" id="88364"/>
    <lineage>
        <taxon>Bacteria</taxon>
        <taxon>Pseudomonadati</taxon>
        <taxon>Pseudomonadota</taxon>
        <taxon>Gammaproteobacteria</taxon>
        <taxon>Alteromonadales</taxon>
        <taxon>Psychromonadaceae</taxon>
        <taxon>Psychromonas</taxon>
    </lineage>
</organism>
<keyword evidence="3 6" id="KW-0812">Transmembrane</keyword>
<dbReference type="SMART" id="SM00052">
    <property type="entry name" value="EAL"/>
    <property type="match status" value="1"/>
</dbReference>
<feature type="domain" description="EAL" evidence="7">
    <location>
        <begin position="650"/>
        <end position="903"/>
    </location>
</feature>
<evidence type="ECO:0000313" key="10">
    <source>
        <dbReference type="Proteomes" id="UP001157353"/>
    </source>
</evidence>
<comment type="subcellular location">
    <subcellularLocation>
        <location evidence="1">Cell membrane</location>
        <topology evidence="1">Multi-pass membrane protein</topology>
    </subcellularLocation>
</comment>
<evidence type="ECO:0008006" key="11">
    <source>
        <dbReference type="Google" id="ProtNLM"/>
    </source>
</evidence>
<dbReference type="Pfam" id="PF02743">
    <property type="entry name" value="dCache_1"/>
    <property type="match status" value="1"/>
</dbReference>
<evidence type="ECO:0000259" key="7">
    <source>
        <dbReference type="PROSITE" id="PS50883"/>
    </source>
</evidence>
<evidence type="ECO:0000256" key="3">
    <source>
        <dbReference type="ARBA" id="ARBA00022692"/>
    </source>
</evidence>
<dbReference type="InterPro" id="IPR050706">
    <property type="entry name" value="Cyclic-di-GMP_PDE-like"/>
</dbReference>
<evidence type="ECO:0000256" key="5">
    <source>
        <dbReference type="ARBA" id="ARBA00023136"/>
    </source>
</evidence>
<dbReference type="Proteomes" id="UP001157353">
    <property type="component" value="Unassembled WGS sequence"/>
</dbReference>
<keyword evidence="2" id="KW-1003">Cell membrane</keyword>
<dbReference type="InterPro" id="IPR001633">
    <property type="entry name" value="EAL_dom"/>
</dbReference>
<dbReference type="CDD" id="cd01949">
    <property type="entry name" value="GGDEF"/>
    <property type="match status" value="1"/>
</dbReference>
<evidence type="ECO:0000256" key="2">
    <source>
        <dbReference type="ARBA" id="ARBA00022475"/>
    </source>
</evidence>
<evidence type="ECO:0000256" key="6">
    <source>
        <dbReference type="SAM" id="Phobius"/>
    </source>
</evidence>
<reference evidence="10" key="1">
    <citation type="journal article" date="2019" name="Int. J. Syst. Evol. Microbiol.">
        <title>The Global Catalogue of Microorganisms (GCM) 10K type strain sequencing project: providing services to taxonomists for standard genome sequencing and annotation.</title>
        <authorList>
            <consortium name="The Broad Institute Genomics Platform"/>
            <consortium name="The Broad Institute Genome Sequencing Center for Infectious Disease"/>
            <person name="Wu L."/>
            <person name="Ma J."/>
        </authorList>
    </citation>
    <scope>NUCLEOTIDE SEQUENCE [LARGE SCALE GENOMIC DNA]</scope>
    <source>
        <strain evidence="10">NBRC 103166</strain>
    </source>
</reference>
<dbReference type="InterPro" id="IPR035919">
    <property type="entry name" value="EAL_sf"/>
</dbReference>
<dbReference type="CDD" id="cd12913">
    <property type="entry name" value="PDC1_MCP_like"/>
    <property type="match status" value="1"/>
</dbReference>
<accession>A0ABQ6E2B0</accession>
<dbReference type="Gene3D" id="3.30.450.20">
    <property type="entry name" value="PAS domain"/>
    <property type="match status" value="1"/>
</dbReference>
<dbReference type="PANTHER" id="PTHR33121">
    <property type="entry name" value="CYCLIC DI-GMP PHOSPHODIESTERASE PDEF"/>
    <property type="match status" value="1"/>
</dbReference>
<protein>
    <recommendedName>
        <fullName evidence="11">EAL domain-containing protein</fullName>
    </recommendedName>
</protein>
<dbReference type="Pfam" id="PF00990">
    <property type="entry name" value="GGDEF"/>
    <property type="match status" value="1"/>
</dbReference>
<name>A0ABQ6E2B0_9GAMM</name>
<dbReference type="CDD" id="cd01948">
    <property type="entry name" value="EAL"/>
    <property type="match status" value="1"/>
</dbReference>
<evidence type="ECO:0000313" key="9">
    <source>
        <dbReference type="EMBL" id="GLS91548.1"/>
    </source>
</evidence>
<gene>
    <name evidence="9" type="ORF">GCM10007916_26170</name>
</gene>
<keyword evidence="10" id="KW-1185">Reference proteome</keyword>
<evidence type="ECO:0000259" key="8">
    <source>
        <dbReference type="PROSITE" id="PS50887"/>
    </source>
</evidence>